<sequence length="182" mass="18740">MLFLFSALGEFMPMASALLICFQVLPGHDRSALSASSTEAAGVGAGAVGTLGVLALGATGPIAIAVSVARAAGIAGVAANRGMGKNAPTAAQLDDDFYKVILQEEPFKSTTLTVMDFHEHHCLNSNDNGKVIIPITCELDSTVGSMIQSLASKSAHRIHVVAAKDNAVVGVITVRCNSIIHL</sequence>
<dbReference type="Proteomes" id="UP000325577">
    <property type="component" value="Linkage Group LG20"/>
</dbReference>
<evidence type="ECO:0000313" key="2">
    <source>
        <dbReference type="EMBL" id="KAA8529457.1"/>
    </source>
</evidence>
<dbReference type="SUPFAM" id="SSF54631">
    <property type="entry name" value="CBS-domain pair"/>
    <property type="match status" value="1"/>
</dbReference>
<dbReference type="AlphaFoldDB" id="A0A5J5AIZ6"/>
<accession>A0A5J5AIZ6</accession>
<evidence type="ECO:0008006" key="4">
    <source>
        <dbReference type="Google" id="ProtNLM"/>
    </source>
</evidence>
<gene>
    <name evidence="2" type="ORF">F0562_033744</name>
</gene>
<reference evidence="2 3" key="1">
    <citation type="submission" date="2019-09" db="EMBL/GenBank/DDBJ databases">
        <title>A chromosome-level genome assembly of the Chinese tupelo Nyssa sinensis.</title>
        <authorList>
            <person name="Yang X."/>
            <person name="Kang M."/>
            <person name="Yang Y."/>
            <person name="Xiong H."/>
            <person name="Wang M."/>
            <person name="Zhang Z."/>
            <person name="Wang Z."/>
            <person name="Wu H."/>
            <person name="Ma T."/>
            <person name="Liu J."/>
            <person name="Xi Z."/>
        </authorList>
    </citation>
    <scope>NUCLEOTIDE SEQUENCE [LARGE SCALE GENOMIC DNA]</scope>
    <source>
        <strain evidence="2">J267</strain>
        <tissue evidence="2">Leaf</tissue>
    </source>
</reference>
<evidence type="ECO:0000256" key="1">
    <source>
        <dbReference type="SAM" id="SignalP"/>
    </source>
</evidence>
<dbReference type="InterPro" id="IPR046342">
    <property type="entry name" value="CBS_dom_sf"/>
</dbReference>
<protein>
    <recommendedName>
        <fullName evidence="4">CBS domain-containing protein</fullName>
    </recommendedName>
</protein>
<keyword evidence="3" id="KW-1185">Reference proteome</keyword>
<organism evidence="2 3">
    <name type="scientific">Nyssa sinensis</name>
    <dbReference type="NCBI Taxonomy" id="561372"/>
    <lineage>
        <taxon>Eukaryota</taxon>
        <taxon>Viridiplantae</taxon>
        <taxon>Streptophyta</taxon>
        <taxon>Embryophyta</taxon>
        <taxon>Tracheophyta</taxon>
        <taxon>Spermatophyta</taxon>
        <taxon>Magnoliopsida</taxon>
        <taxon>eudicotyledons</taxon>
        <taxon>Gunneridae</taxon>
        <taxon>Pentapetalae</taxon>
        <taxon>asterids</taxon>
        <taxon>Cornales</taxon>
        <taxon>Nyssaceae</taxon>
        <taxon>Nyssa</taxon>
    </lineage>
</organism>
<evidence type="ECO:0000313" key="3">
    <source>
        <dbReference type="Proteomes" id="UP000325577"/>
    </source>
</evidence>
<dbReference type="Gene3D" id="3.10.580.10">
    <property type="entry name" value="CBS-domain"/>
    <property type="match status" value="1"/>
</dbReference>
<feature type="chain" id="PRO_5023923011" description="CBS domain-containing protein" evidence="1">
    <location>
        <begin position="18"/>
        <end position="182"/>
    </location>
</feature>
<proteinExistence type="predicted"/>
<name>A0A5J5AIZ6_9ASTE</name>
<dbReference type="EMBL" id="CM018044">
    <property type="protein sequence ID" value="KAA8529457.1"/>
    <property type="molecule type" value="Genomic_DNA"/>
</dbReference>
<dbReference type="OrthoDB" id="418595at2759"/>
<keyword evidence="1" id="KW-0732">Signal</keyword>
<feature type="signal peptide" evidence="1">
    <location>
        <begin position="1"/>
        <end position="17"/>
    </location>
</feature>